<proteinExistence type="inferred from homology"/>
<evidence type="ECO:0000313" key="8">
    <source>
        <dbReference type="EMBL" id="KAK9871974.1"/>
    </source>
</evidence>
<organism evidence="8 9">
    <name type="scientific">Henosepilachna vigintioctopunctata</name>
    <dbReference type="NCBI Taxonomy" id="420089"/>
    <lineage>
        <taxon>Eukaryota</taxon>
        <taxon>Metazoa</taxon>
        <taxon>Ecdysozoa</taxon>
        <taxon>Arthropoda</taxon>
        <taxon>Hexapoda</taxon>
        <taxon>Insecta</taxon>
        <taxon>Pterygota</taxon>
        <taxon>Neoptera</taxon>
        <taxon>Endopterygota</taxon>
        <taxon>Coleoptera</taxon>
        <taxon>Polyphaga</taxon>
        <taxon>Cucujiformia</taxon>
        <taxon>Coccinelloidea</taxon>
        <taxon>Coccinellidae</taxon>
        <taxon>Epilachninae</taxon>
        <taxon>Epilachnini</taxon>
        <taxon>Henosepilachna</taxon>
    </lineage>
</organism>
<dbReference type="PANTHER" id="PTHR11552">
    <property type="entry name" value="GLUCOSE-METHANOL-CHOLINE GMC OXIDOREDUCTASE"/>
    <property type="match status" value="1"/>
</dbReference>
<dbReference type="Gene3D" id="3.30.560.10">
    <property type="entry name" value="Glucose Oxidase, domain 3"/>
    <property type="match status" value="1"/>
</dbReference>
<feature type="binding site" evidence="5">
    <location>
        <begin position="68"/>
        <end position="69"/>
    </location>
    <ligand>
        <name>FAD</name>
        <dbReference type="ChEBI" id="CHEBI:57692"/>
    </ligand>
</feature>
<dbReference type="Pfam" id="PF00732">
    <property type="entry name" value="GMC_oxred_N"/>
    <property type="match status" value="1"/>
</dbReference>
<keyword evidence="4 5" id="KW-0274">FAD</keyword>
<feature type="binding site" evidence="5">
    <location>
        <position position="275"/>
    </location>
    <ligand>
        <name>FAD</name>
        <dbReference type="ChEBI" id="CHEBI:57692"/>
    </ligand>
</feature>
<feature type="region of interest" description="Disordered" evidence="6">
    <location>
        <begin position="609"/>
        <end position="630"/>
    </location>
</feature>
<name>A0AAW1TUB6_9CUCU</name>
<dbReference type="EMBL" id="JARQZJ010000008">
    <property type="protein sequence ID" value="KAK9871974.1"/>
    <property type="molecule type" value="Genomic_DNA"/>
</dbReference>
<dbReference type="Proteomes" id="UP001431783">
    <property type="component" value="Unassembled WGS sequence"/>
</dbReference>
<dbReference type="PANTHER" id="PTHR11552:SF147">
    <property type="entry name" value="CHOLINE DEHYDROGENASE, MITOCHONDRIAL"/>
    <property type="match status" value="1"/>
</dbReference>
<reference evidence="8 9" key="1">
    <citation type="submission" date="2023-03" db="EMBL/GenBank/DDBJ databases">
        <title>Genome insight into feeding habits of ladybird beetles.</title>
        <authorList>
            <person name="Li H.-S."/>
            <person name="Huang Y.-H."/>
            <person name="Pang H."/>
        </authorList>
    </citation>
    <scope>NUCLEOTIDE SEQUENCE [LARGE SCALE GENOMIC DNA]</scope>
    <source>
        <strain evidence="8">SYSU_2023b</strain>
        <tissue evidence="8">Whole body</tissue>
    </source>
</reference>
<sequence length="630" mass="70536">MGAETFDLPSAACIHNIDSHAGKIFLLLLEFLLASQCSLKNPNLYPRDNGPNVENNEHFDYIFVGAGTSGSVAVSEMVEKEKYKILLVEAGDMPSVTAEIPGLFIHSQLTNQIWNYHTEPSNASCLSYNNGLCHWPRGKLLGGCSSINAMLYLRGNERDYDSWQNNGNEGWNYTSIKQYFQKSEHLIATNLKNSNAYGKEGLLALSNYKMNDTLREALLKSAKDIGYDILDEEGPLGFFESLQTIEHGVRYNAAKMIIGRNNKTDKLTLALNAHVEKVLIDKESKKAEGIKVKIGQKTLNVYADKEVILSAGAINSPQILMLSGIGPKEHLNKLGIEVIQDLEVGQNLQDHLMMFVFSKLSDDAINSPKLLDEIYKYFIYQDGLFSKISHLNVIGLLNTKNDSKYPDIEFMHMVFMKENMMALETFIAATELNSDIAANLRNFNRKHNILVTVIVLLQPKSRGNITLKDSNPYVHPTITAGYLTDEKGDDLETFLRGIRLAEARLRSEVFKKLDTEVMDIGIPNCRNFKFDTDDYWKCAVKNIATSLYHPTSTCKMGPKSDKSAVVDSRLKVHGVKNLRVIDASIMPNIVSANTQAACYMIGQKGAHMISEDQKSAEHGQHVEQEEHQEL</sequence>
<evidence type="ECO:0000256" key="1">
    <source>
        <dbReference type="ARBA" id="ARBA00001974"/>
    </source>
</evidence>
<dbReference type="Gene3D" id="3.50.50.60">
    <property type="entry name" value="FAD/NAD(P)-binding domain"/>
    <property type="match status" value="1"/>
</dbReference>
<dbReference type="SUPFAM" id="SSF51905">
    <property type="entry name" value="FAD/NAD(P)-binding domain"/>
    <property type="match status" value="1"/>
</dbReference>
<dbReference type="AlphaFoldDB" id="A0AAW1TUB6"/>
<keyword evidence="3" id="KW-0285">Flavoprotein</keyword>
<evidence type="ECO:0000313" key="9">
    <source>
        <dbReference type="Proteomes" id="UP001431783"/>
    </source>
</evidence>
<evidence type="ECO:0000256" key="6">
    <source>
        <dbReference type="SAM" id="MobiDB-lite"/>
    </source>
</evidence>
<evidence type="ECO:0000256" key="5">
    <source>
        <dbReference type="PIRSR" id="PIRSR000137-2"/>
    </source>
</evidence>
<dbReference type="InterPro" id="IPR036188">
    <property type="entry name" value="FAD/NAD-bd_sf"/>
</dbReference>
<evidence type="ECO:0000256" key="2">
    <source>
        <dbReference type="ARBA" id="ARBA00010790"/>
    </source>
</evidence>
<dbReference type="GO" id="GO:0016614">
    <property type="term" value="F:oxidoreductase activity, acting on CH-OH group of donors"/>
    <property type="evidence" value="ECO:0007669"/>
    <property type="project" value="InterPro"/>
</dbReference>
<dbReference type="InterPro" id="IPR012132">
    <property type="entry name" value="GMC_OxRdtase"/>
</dbReference>
<comment type="caution">
    <text evidence="8">The sequence shown here is derived from an EMBL/GenBank/DDBJ whole genome shotgun (WGS) entry which is preliminary data.</text>
</comment>
<comment type="cofactor">
    <cofactor evidence="1 5">
        <name>FAD</name>
        <dbReference type="ChEBI" id="CHEBI:57692"/>
    </cofactor>
</comment>
<keyword evidence="9" id="KW-1185">Reference proteome</keyword>
<comment type="similarity">
    <text evidence="2">Belongs to the GMC oxidoreductase family.</text>
</comment>
<accession>A0AAW1TUB6</accession>
<dbReference type="InterPro" id="IPR000172">
    <property type="entry name" value="GMC_OxRdtase_N"/>
</dbReference>
<dbReference type="InterPro" id="IPR007867">
    <property type="entry name" value="GMC_OxRtase_C"/>
</dbReference>
<dbReference type="Pfam" id="PF05199">
    <property type="entry name" value="GMC_oxred_C"/>
    <property type="match status" value="1"/>
</dbReference>
<dbReference type="PROSITE" id="PS00624">
    <property type="entry name" value="GMC_OXRED_2"/>
    <property type="match status" value="1"/>
</dbReference>
<evidence type="ECO:0000259" key="7">
    <source>
        <dbReference type="PROSITE" id="PS00624"/>
    </source>
</evidence>
<gene>
    <name evidence="8" type="ORF">WA026_015218</name>
</gene>
<evidence type="ECO:0000256" key="3">
    <source>
        <dbReference type="ARBA" id="ARBA00022630"/>
    </source>
</evidence>
<dbReference type="SUPFAM" id="SSF54373">
    <property type="entry name" value="FAD-linked reductases, C-terminal domain"/>
    <property type="match status" value="1"/>
</dbReference>
<feature type="domain" description="Glucose-methanol-choline oxidoreductase N-terminal" evidence="7">
    <location>
        <begin position="312"/>
        <end position="326"/>
    </location>
</feature>
<dbReference type="GO" id="GO:0050660">
    <property type="term" value="F:flavin adenine dinucleotide binding"/>
    <property type="evidence" value="ECO:0007669"/>
    <property type="project" value="InterPro"/>
</dbReference>
<protein>
    <recommendedName>
        <fullName evidence="7">Glucose-methanol-choline oxidoreductase N-terminal domain-containing protein</fullName>
    </recommendedName>
</protein>
<dbReference type="PIRSF" id="PIRSF000137">
    <property type="entry name" value="Alcohol_oxidase"/>
    <property type="match status" value="1"/>
</dbReference>
<evidence type="ECO:0000256" key="4">
    <source>
        <dbReference type="ARBA" id="ARBA00022827"/>
    </source>
</evidence>